<keyword evidence="3 6" id="KW-1133">Transmembrane helix</keyword>
<dbReference type="GO" id="GO:0016020">
    <property type="term" value="C:membrane"/>
    <property type="evidence" value="ECO:0007669"/>
    <property type="project" value="UniProtKB-SubCell"/>
</dbReference>
<name>A0A164ADZ4_9BRAD</name>
<dbReference type="STRING" id="943830.A4A58_20070"/>
<dbReference type="Proteomes" id="UP000076574">
    <property type="component" value="Unassembled WGS sequence"/>
</dbReference>
<evidence type="ECO:0000313" key="8">
    <source>
        <dbReference type="EMBL" id="KZD24660.1"/>
    </source>
</evidence>
<feature type="transmembrane region" description="Helical" evidence="6">
    <location>
        <begin position="43"/>
        <end position="63"/>
    </location>
</feature>
<reference evidence="8 9" key="1">
    <citation type="submission" date="2016-03" db="EMBL/GenBank/DDBJ databases">
        <title>Microsymbionts genomes from the relict species Vavilovia formosa (Stev.) Fed.</title>
        <authorList>
            <person name="Kopat V."/>
            <person name="Chirak E."/>
            <person name="Kimeklis A."/>
            <person name="Andronov E."/>
        </authorList>
    </citation>
    <scope>NUCLEOTIDE SEQUENCE [LARGE SCALE GENOMIC DNA]</scope>
    <source>
        <strain evidence="8 9">Vaf07</strain>
    </source>
</reference>
<keyword evidence="9" id="KW-1185">Reference proteome</keyword>
<gene>
    <name evidence="8" type="ORF">A4A58_20070</name>
</gene>
<evidence type="ECO:0000313" key="9">
    <source>
        <dbReference type="Proteomes" id="UP000076574"/>
    </source>
</evidence>
<dbReference type="InterPro" id="IPR006694">
    <property type="entry name" value="Fatty_acid_hydroxylase"/>
</dbReference>
<dbReference type="GO" id="GO:0005506">
    <property type="term" value="F:iron ion binding"/>
    <property type="evidence" value="ECO:0007669"/>
    <property type="project" value="InterPro"/>
</dbReference>
<organism evidence="8 9">
    <name type="scientific">Tardiphaga robiniae</name>
    <dbReference type="NCBI Taxonomy" id="943830"/>
    <lineage>
        <taxon>Bacteria</taxon>
        <taxon>Pseudomonadati</taxon>
        <taxon>Pseudomonadota</taxon>
        <taxon>Alphaproteobacteria</taxon>
        <taxon>Hyphomicrobiales</taxon>
        <taxon>Nitrobacteraceae</taxon>
        <taxon>Tardiphaga</taxon>
    </lineage>
</organism>
<dbReference type="InterPro" id="IPR050307">
    <property type="entry name" value="Sterol_Desaturase_Related"/>
</dbReference>
<dbReference type="GO" id="GO:0016491">
    <property type="term" value="F:oxidoreductase activity"/>
    <property type="evidence" value="ECO:0007669"/>
    <property type="project" value="InterPro"/>
</dbReference>
<sequence length="326" mass="36386">MQHDQEPSDTAASYFLSLIWWPLLYFGALLGAGMAFASAAPLFWFNIVYAALFLAIVALERLMPHREEWLQHDGETLNDIGHTLLTKGTAQLAVAATAIAPMAMATLTRADDHASHLWPTQWPLIAQVVLALVIAEFGLYWSHRIAHENLFFWRFHALHHSVVRLWVVNTGRFHVIDSLIKMALSQAPLYLLDAPLPVFLWVGAVTAITGLLTHCNVETRTALFDPIFATPKLHRWHHSKTLKEGNSNYCENIMVWDHVFGTYLNPAKASPDRLGISGKVASDFLGQIAQPFSRKGARQILGRQTVPDDQVKPVETSDAVARISEA</sequence>
<proteinExistence type="predicted"/>
<keyword evidence="2 6" id="KW-0812">Transmembrane</keyword>
<dbReference type="EMBL" id="LVYV01000002">
    <property type="protein sequence ID" value="KZD24660.1"/>
    <property type="molecule type" value="Genomic_DNA"/>
</dbReference>
<comment type="subcellular location">
    <subcellularLocation>
        <location evidence="1">Membrane</location>
    </subcellularLocation>
</comment>
<evidence type="ECO:0000259" key="7">
    <source>
        <dbReference type="Pfam" id="PF04116"/>
    </source>
</evidence>
<feature type="domain" description="Fatty acid hydroxylase" evidence="7">
    <location>
        <begin position="128"/>
        <end position="262"/>
    </location>
</feature>
<dbReference type="Pfam" id="PF04116">
    <property type="entry name" value="FA_hydroxylase"/>
    <property type="match status" value="1"/>
</dbReference>
<dbReference type="RefSeq" id="WP_068730491.1">
    <property type="nucleotide sequence ID" value="NZ_LVYV01000002.1"/>
</dbReference>
<dbReference type="GO" id="GO:0008610">
    <property type="term" value="P:lipid biosynthetic process"/>
    <property type="evidence" value="ECO:0007669"/>
    <property type="project" value="InterPro"/>
</dbReference>
<evidence type="ECO:0000256" key="3">
    <source>
        <dbReference type="ARBA" id="ARBA00022989"/>
    </source>
</evidence>
<comment type="caution">
    <text evidence="8">The sequence shown here is derived from an EMBL/GenBank/DDBJ whole genome shotgun (WGS) entry which is preliminary data.</text>
</comment>
<evidence type="ECO:0000256" key="4">
    <source>
        <dbReference type="ARBA" id="ARBA00023136"/>
    </source>
</evidence>
<feature type="region of interest" description="Disordered" evidence="5">
    <location>
        <begin position="303"/>
        <end position="326"/>
    </location>
</feature>
<evidence type="ECO:0000256" key="2">
    <source>
        <dbReference type="ARBA" id="ARBA00022692"/>
    </source>
</evidence>
<dbReference type="PANTHER" id="PTHR11863">
    <property type="entry name" value="STEROL DESATURASE"/>
    <property type="match status" value="1"/>
</dbReference>
<evidence type="ECO:0000256" key="5">
    <source>
        <dbReference type="SAM" id="MobiDB-lite"/>
    </source>
</evidence>
<dbReference type="OrthoDB" id="9770329at2"/>
<protein>
    <submittedName>
        <fullName evidence="8">Sterol desaturase</fullName>
    </submittedName>
</protein>
<dbReference type="AlphaFoldDB" id="A0A164ADZ4"/>
<feature type="transmembrane region" description="Helical" evidence="6">
    <location>
        <begin position="124"/>
        <end position="142"/>
    </location>
</feature>
<evidence type="ECO:0000256" key="6">
    <source>
        <dbReference type="SAM" id="Phobius"/>
    </source>
</evidence>
<evidence type="ECO:0000256" key="1">
    <source>
        <dbReference type="ARBA" id="ARBA00004370"/>
    </source>
</evidence>
<feature type="transmembrane region" description="Helical" evidence="6">
    <location>
        <begin position="12"/>
        <end position="37"/>
    </location>
</feature>
<accession>A0A164ADZ4</accession>
<keyword evidence="4 6" id="KW-0472">Membrane</keyword>
<feature type="transmembrane region" description="Helical" evidence="6">
    <location>
        <begin position="84"/>
        <end position="104"/>
    </location>
</feature>